<feature type="compositionally biased region" description="Acidic residues" evidence="8">
    <location>
        <begin position="1054"/>
        <end position="1074"/>
    </location>
</feature>
<keyword evidence="4" id="KW-0805">Transcription regulation</keyword>
<dbReference type="Gene3D" id="1.10.10.60">
    <property type="entry name" value="Homeodomain-like"/>
    <property type="match status" value="1"/>
</dbReference>
<dbReference type="InterPro" id="IPR052435">
    <property type="entry name" value="YY1-Transcr_Regul"/>
</dbReference>
<dbReference type="PANTHER" id="PTHR16088">
    <property type="entry name" value="YY1 ASSOCIATED PROTEIN-RELATED"/>
    <property type="match status" value="1"/>
</dbReference>
<feature type="compositionally biased region" description="Basic and acidic residues" evidence="8">
    <location>
        <begin position="1444"/>
        <end position="1466"/>
    </location>
</feature>
<evidence type="ECO:0000256" key="5">
    <source>
        <dbReference type="ARBA" id="ARBA00023163"/>
    </source>
</evidence>
<dbReference type="GO" id="GO:0006355">
    <property type="term" value="P:regulation of DNA-templated transcription"/>
    <property type="evidence" value="ECO:0007669"/>
    <property type="project" value="InterPro"/>
</dbReference>
<feature type="compositionally biased region" description="Acidic residues" evidence="8">
    <location>
        <begin position="552"/>
        <end position="562"/>
    </location>
</feature>
<feature type="compositionally biased region" description="Polar residues" evidence="8">
    <location>
        <begin position="1519"/>
        <end position="1530"/>
    </location>
</feature>
<dbReference type="Pfam" id="PF02671">
    <property type="entry name" value="PAH"/>
    <property type="match status" value="1"/>
</dbReference>
<dbReference type="InterPro" id="IPR049257">
    <property type="entry name" value="Gon4l/CASP8AP2_myb-like"/>
</dbReference>
<feature type="compositionally biased region" description="Basic and acidic residues" evidence="8">
    <location>
        <begin position="1579"/>
        <end position="1588"/>
    </location>
</feature>
<feature type="compositionally biased region" description="Basic and acidic residues" evidence="8">
    <location>
        <begin position="963"/>
        <end position="972"/>
    </location>
</feature>
<feature type="compositionally biased region" description="Basic and acidic residues" evidence="8">
    <location>
        <begin position="941"/>
        <end position="954"/>
    </location>
</feature>
<name>A0A8C2NKY4_CAPHI</name>
<organism evidence="10">
    <name type="scientific">Capra hircus</name>
    <name type="common">Goat</name>
    <dbReference type="NCBI Taxonomy" id="9925"/>
    <lineage>
        <taxon>Eukaryota</taxon>
        <taxon>Metazoa</taxon>
        <taxon>Chordata</taxon>
        <taxon>Craniata</taxon>
        <taxon>Vertebrata</taxon>
        <taxon>Euteleostomi</taxon>
        <taxon>Mammalia</taxon>
        <taxon>Eutheria</taxon>
        <taxon>Laurasiatheria</taxon>
        <taxon>Artiodactyla</taxon>
        <taxon>Ruminantia</taxon>
        <taxon>Pecora</taxon>
        <taxon>Bovidae</taxon>
        <taxon>Caprinae</taxon>
        <taxon>Capra</taxon>
    </lineage>
</organism>
<feature type="compositionally biased region" description="Polar residues" evidence="8">
    <location>
        <begin position="984"/>
        <end position="993"/>
    </location>
</feature>
<evidence type="ECO:0000256" key="2">
    <source>
        <dbReference type="ARBA" id="ARBA00022491"/>
    </source>
</evidence>
<feature type="compositionally biased region" description="Polar residues" evidence="8">
    <location>
        <begin position="104"/>
        <end position="114"/>
    </location>
</feature>
<feature type="compositionally biased region" description="Basic and acidic residues" evidence="8">
    <location>
        <begin position="1401"/>
        <end position="1413"/>
    </location>
</feature>
<feature type="compositionally biased region" description="Basic residues" evidence="8">
    <location>
        <begin position="1185"/>
        <end position="1199"/>
    </location>
</feature>
<dbReference type="InterPro" id="IPR036600">
    <property type="entry name" value="PAH_sf"/>
</dbReference>
<dbReference type="FunFam" id="1.10.10.60:FF:000191">
    <property type="entry name" value="GON-4-like protein isoform X1"/>
    <property type="match status" value="1"/>
</dbReference>
<dbReference type="SUPFAM" id="SSF46689">
    <property type="entry name" value="Homeodomain-like"/>
    <property type="match status" value="1"/>
</dbReference>
<keyword evidence="3" id="KW-0597">Phosphoprotein</keyword>
<keyword evidence="5" id="KW-0804">Transcription</keyword>
<evidence type="ECO:0000256" key="6">
    <source>
        <dbReference type="ARBA" id="ARBA00023242"/>
    </source>
</evidence>
<dbReference type="PANTHER" id="PTHR16088:SF3">
    <property type="entry name" value="GON-4-LIKE PROTEIN"/>
    <property type="match status" value="1"/>
</dbReference>
<dbReference type="GO" id="GO:0003712">
    <property type="term" value="F:transcription coregulator activity"/>
    <property type="evidence" value="ECO:0007669"/>
    <property type="project" value="TreeGrafter"/>
</dbReference>
<feature type="region of interest" description="Disordered" evidence="8">
    <location>
        <begin position="1374"/>
        <end position="1548"/>
    </location>
</feature>
<feature type="region of interest" description="Disordered" evidence="8">
    <location>
        <begin position="925"/>
        <end position="1200"/>
    </location>
</feature>
<dbReference type="Ensembl" id="ENSCHIT00010004845.1">
    <property type="protein sequence ID" value="ENSCHIP00010003497.1"/>
    <property type="gene ID" value="ENSCHIG00010001733.1"/>
</dbReference>
<feature type="region of interest" description="Disordered" evidence="8">
    <location>
        <begin position="1772"/>
        <end position="1805"/>
    </location>
</feature>
<dbReference type="Pfam" id="PF21227">
    <property type="entry name" value="Myb_DNA-binding_7"/>
    <property type="match status" value="1"/>
</dbReference>
<proteinExistence type="predicted"/>
<reference evidence="10" key="2">
    <citation type="submission" date="2025-08" db="UniProtKB">
        <authorList>
            <consortium name="Ensembl"/>
        </authorList>
    </citation>
    <scope>IDENTIFICATION</scope>
</reference>
<evidence type="ECO:0000256" key="1">
    <source>
        <dbReference type="ARBA" id="ARBA00004123"/>
    </source>
</evidence>
<keyword evidence="2" id="KW-0678">Repressor</keyword>
<feature type="compositionally biased region" description="Acidic residues" evidence="8">
    <location>
        <begin position="310"/>
        <end position="340"/>
    </location>
</feature>
<feature type="region of interest" description="Disordered" evidence="8">
    <location>
        <begin position="1"/>
        <end position="56"/>
    </location>
</feature>
<feature type="region of interest" description="Disordered" evidence="8">
    <location>
        <begin position="304"/>
        <end position="406"/>
    </location>
</feature>
<feature type="region of interest" description="Disordered" evidence="8">
    <location>
        <begin position="143"/>
        <end position="232"/>
    </location>
</feature>
<feature type="compositionally biased region" description="Basic residues" evidence="8">
    <location>
        <begin position="214"/>
        <end position="225"/>
    </location>
</feature>
<reference evidence="10" key="1">
    <citation type="submission" date="2019-03" db="EMBL/GenBank/DDBJ databases">
        <title>Genome sequencing and reference-guided assembly of Black Bengal Goat (Capra hircus).</title>
        <authorList>
            <person name="Siddiki A.Z."/>
            <person name="Baten A."/>
            <person name="Billah M."/>
            <person name="Alam M.A.U."/>
            <person name="Shawrob K.S.M."/>
            <person name="Saha S."/>
            <person name="Chowdhury M."/>
            <person name="Rahman A.H."/>
            <person name="Stear M."/>
            <person name="Miah G."/>
            <person name="Das G.B."/>
            <person name="Hossain M.M."/>
            <person name="Kumkum M."/>
            <person name="Islam M.S."/>
            <person name="Mollah A.M."/>
            <person name="Ahsan A."/>
            <person name="Tusar F."/>
            <person name="Khan M.K.I."/>
        </authorList>
    </citation>
    <scope>NUCLEOTIDE SEQUENCE [LARGE SCALE GENOMIC DNA]</scope>
</reference>
<protein>
    <recommendedName>
        <fullName evidence="9">Myb-like domain-containing protein</fullName>
    </recommendedName>
</protein>
<accession>A0A8C2NKY4</accession>
<feature type="region of interest" description="Disordered" evidence="8">
    <location>
        <begin position="104"/>
        <end position="126"/>
    </location>
</feature>
<dbReference type="CDD" id="cd12202">
    <property type="entry name" value="CASP8AP2"/>
    <property type="match status" value="1"/>
</dbReference>
<dbReference type="InterPro" id="IPR001005">
    <property type="entry name" value="SANT/Myb"/>
</dbReference>
<evidence type="ECO:0000313" key="10">
    <source>
        <dbReference type="Ensembl" id="ENSCHIP00010003497.1"/>
    </source>
</evidence>
<sequence length="1805" mass="200209">MLPCKKRRTTLTESPQHQGNQEEDDLDLQSAVKPESDQVKDLGSVSLSWSPSHGRAADLEVQDAGIQLGMEDPSLSSRMLTEDTNVAVLEAVDVAISQGLTLPSLESSQPANSSRRGKKIALRPGSATQEDRAVFVILSGKSQMHSEGEMPSLPSDSHSAKPAAPPRKSSQPDVCASPQEKPLRTLAHQAEEETEDGGLFIPMEEHDSEENEKRRKKKKGTKRKRDGRDQEERTLSCDLKLDDMLDRTLEDGAKQHNLTAVNVRNILHEVITNEHVVAMMKAAISETEDMPMFVSSSCSFSPPQFVDIHLEDDDSSDEEYQPDDEEEDETAEESLLESDVESTASSPRGAKKSRLRQSSEMTETDEESGILSEAEKVTAPAIRHISAEVVPMGPPPPPKPKQTRDSTFMEKLHAVDEELASSPVCMDSFQPMDDSLIAFRTRSKMPLKDVPLGQLEAELRAPDITPDMYDPNTADDEDWKMWLGGLMNDDVGNEDEADDDDDPEYNFLEDLDEPDTEDFRTDRAVRITKKEVNELMEELFETFQDEMGFSNMEDDGPEEEERVAEPRPNFNTPQALRFEEPLANLLNEQHRTVKELLEQLKMKKSSAKQQQEVERHVQLLTQIHLLASCNPSLSSEASTTRIFLKELGTFAQSSIALHHQFNSKFQTLFQPCNLMGLIEDFSTHVSVDWSPRKTVKKTACKLPCLPKQVAWILATSKVFMYPELLPVCSLKAKNPQDKIFFTKAEDNCFLSFIVKTNLIMLLVDNFQGKHFYPKYLLTCKTAHQLTVRIKNLNMNRAPDNIIKFYKKTKQLPILMKCCEEIQPHQWKPPVEREEHRLPFWLKVQRSSSVCQEQKVTTNLAGCSSHLSSPISPPPSLPPPLLSESSAYGWTVMKTEEGRQAPEPLPQGFRESLNTCPEDLEEIVKMEPKDPGDDTCGGSLEQDSHDEIKEERSVELDTGFPSEEPGRPREGKKQTGLQQEEERSQAAQTLSASQEPPGEGNSGDVSKGSPRDASFSTDPEMVLSSPLGKPEDLSSVDGQSVGTPAGPEAAGEKDGPEEEEEEDFDDLTQDEEDEMSSASEESVLSVPELQETMEKLTWLASERRMSQEGESEEENSQEENSEPEEEEEEEAEGMENLQKEDEMMDEAIGDPAEKPPATLDSPKAAPEVETSRTPPGESIKAAGKGRSNHRARSKRGSRARASKDTSKLLLLYDEDILERDPLREQKDLAFAQAYLTRVGKCCFLFLRAPLLLKDFAAFLLPEQALACGLFEEQQAFEKSRKFLRQLEICFAENPSHHQKIIKVLQSCADCLPQEITELKTQMWQLLKGHDHLQDEFSVFFDHLRPAASRMGDFEEINWTEEKEYEFDGFEEVALPDVEEEEEPPKIPTASKNKRRKEIGVQNHDKEAEWPDGAKDCACSCHEGGPDSKMKKSKRRSCSRCSSKVCDSKSYKSKEPHELVGNSPHREASLMPGAKEAGQGKDVMEEEAPEERDGTEATQSRTGRSTRKGEMPVAGLAAGSTLPSPQEVTFTDQLLDGPPPPCSPETPQLPSTAGTVLCAVRSNQAGPAVLSGPRASPRPQYEGEGHKPGAELEPSMPWDASETEKLPGTVEPPASFLSPVSSRTGDFGRRQVPGKADTQESWLPSSRAGVTTADRVSPLRGVSSAGIDTAETSPKAPRGGLAKDSGLQGKGPAGELQAKATEATVCANNSKVSSTGEKVVLWTREADRVILTMCQEQGAQPQTFSVISQQLGNKTPTEVSHRFRELMQLFHTACEASSEDEDDATSTSNTDQLSDHGDLLSEEELDE</sequence>
<comment type="subcellular location">
    <subcellularLocation>
        <location evidence="1">Nucleus</location>
    </subcellularLocation>
</comment>
<evidence type="ECO:0000256" key="8">
    <source>
        <dbReference type="SAM" id="MobiDB-lite"/>
    </source>
</evidence>
<evidence type="ECO:0000256" key="4">
    <source>
        <dbReference type="ARBA" id="ARBA00023015"/>
    </source>
</evidence>
<feature type="domain" description="Myb-like" evidence="9">
    <location>
        <begin position="1720"/>
        <end position="1765"/>
    </location>
</feature>
<evidence type="ECO:0000259" key="9">
    <source>
        <dbReference type="PROSITE" id="PS50090"/>
    </source>
</evidence>
<feature type="region of interest" description="Disordered" evidence="8">
    <location>
        <begin position="861"/>
        <end position="882"/>
    </location>
</feature>
<keyword evidence="6" id="KW-0539">Nucleus</keyword>
<feature type="compositionally biased region" description="Acidic residues" evidence="8">
    <location>
        <begin position="1108"/>
        <end position="1132"/>
    </location>
</feature>
<feature type="region of interest" description="Disordered" evidence="8">
    <location>
        <begin position="548"/>
        <end position="572"/>
    </location>
</feature>
<feature type="coiled-coil region" evidence="7">
    <location>
        <begin position="583"/>
        <end position="613"/>
    </location>
</feature>
<evidence type="ECO:0000256" key="3">
    <source>
        <dbReference type="ARBA" id="ARBA00022553"/>
    </source>
</evidence>
<dbReference type="InterPro" id="IPR009057">
    <property type="entry name" value="Homeodomain-like_sf"/>
</dbReference>
<evidence type="ECO:0000256" key="7">
    <source>
        <dbReference type="SAM" id="Coils"/>
    </source>
</evidence>
<feature type="compositionally biased region" description="Pro residues" evidence="8">
    <location>
        <begin position="870"/>
        <end position="880"/>
    </location>
</feature>
<dbReference type="PROSITE" id="PS50090">
    <property type="entry name" value="MYB_LIKE"/>
    <property type="match status" value="1"/>
</dbReference>
<dbReference type="SUPFAM" id="SSF47762">
    <property type="entry name" value="PAH2 domain"/>
    <property type="match status" value="1"/>
</dbReference>
<feature type="region of interest" description="Disordered" evidence="8">
    <location>
        <begin position="1564"/>
        <end position="1693"/>
    </location>
</feature>
<keyword evidence="7" id="KW-0175">Coiled coil</keyword>
<dbReference type="InterPro" id="IPR003822">
    <property type="entry name" value="PAH"/>
</dbReference>
<dbReference type="GO" id="GO:0005634">
    <property type="term" value="C:nucleus"/>
    <property type="evidence" value="ECO:0007669"/>
    <property type="project" value="UniProtKB-SubCell"/>
</dbReference>